<sequence length="173" mass="19554">PNIEIQDPKITKFGNYWFITYTGGVLRTADFFSWQLVSIGATNKYKQITAPSLIHDSDKLMMSFSSYDAKGNYDAYIAPFNYDTSKPNLKKALKLQGLHNVNAVDIYKGARKYYALYTKNKKGSGKIFIATAKKITGKYSTIRKITPPTGMYYYAPTFLQNQASKIIGIMYSS</sequence>
<dbReference type="RefSeq" id="WP_158610683.1">
    <property type="nucleotide sequence ID" value="NZ_QWZQ01000132.1"/>
</dbReference>
<proteinExistence type="predicted"/>
<dbReference type="Gene3D" id="2.115.10.20">
    <property type="entry name" value="Glycosyl hydrolase domain, family 43"/>
    <property type="match status" value="1"/>
</dbReference>
<dbReference type="AlphaFoldDB" id="A0A3R8J4S8"/>
<feature type="non-terminal residue" evidence="1">
    <location>
        <position position="173"/>
    </location>
</feature>
<comment type="caution">
    <text evidence="1">The sequence shown here is derived from an EMBL/GenBank/DDBJ whole genome shotgun (WGS) entry which is preliminary data.</text>
</comment>
<name>A0A3R8J4S8_9LACO</name>
<keyword evidence="2" id="KW-1185">Reference proteome</keyword>
<dbReference type="Proteomes" id="UP000283633">
    <property type="component" value="Unassembled WGS sequence"/>
</dbReference>
<gene>
    <name evidence="1" type="ORF">D1831_14425</name>
</gene>
<reference evidence="1 2" key="1">
    <citation type="submission" date="2018-08" db="EMBL/GenBank/DDBJ databases">
        <title>Genome Lactobacillus garii FI11369.</title>
        <authorList>
            <person name="Diaz M."/>
            <person name="Narbad A."/>
        </authorList>
    </citation>
    <scope>NUCLEOTIDE SEQUENCE [LARGE SCALE GENOMIC DNA]</scope>
    <source>
        <strain evidence="1 2">FI11369</strain>
    </source>
</reference>
<dbReference type="InterPro" id="IPR023296">
    <property type="entry name" value="Glyco_hydro_beta-prop_sf"/>
</dbReference>
<dbReference type="EMBL" id="QWZQ01000132">
    <property type="protein sequence ID" value="RRK09145.1"/>
    <property type="molecule type" value="Genomic_DNA"/>
</dbReference>
<evidence type="ECO:0000313" key="2">
    <source>
        <dbReference type="Proteomes" id="UP000283633"/>
    </source>
</evidence>
<accession>A0A3R8J4S8</accession>
<dbReference type="SUPFAM" id="SSF75005">
    <property type="entry name" value="Arabinanase/levansucrase/invertase"/>
    <property type="match status" value="1"/>
</dbReference>
<organism evidence="1 2">
    <name type="scientific">Lactiplantibacillus garii</name>
    <dbReference type="NCBI Taxonomy" id="2306423"/>
    <lineage>
        <taxon>Bacteria</taxon>
        <taxon>Bacillati</taxon>
        <taxon>Bacillota</taxon>
        <taxon>Bacilli</taxon>
        <taxon>Lactobacillales</taxon>
        <taxon>Lactobacillaceae</taxon>
        <taxon>Lactiplantibacillus</taxon>
    </lineage>
</organism>
<protein>
    <submittedName>
        <fullName evidence="1">Uncharacterized protein</fullName>
    </submittedName>
</protein>
<evidence type="ECO:0000313" key="1">
    <source>
        <dbReference type="EMBL" id="RRK09145.1"/>
    </source>
</evidence>
<feature type="non-terminal residue" evidence="1">
    <location>
        <position position="1"/>
    </location>
</feature>
<dbReference type="OrthoDB" id="2307617at2"/>